<dbReference type="Proteomes" id="UP000095287">
    <property type="component" value="Unplaced"/>
</dbReference>
<sequence length="73" mass="8732">MGYFREEEPLNSEDDLSDDEDLETVFDADNVAMCQFEKVDRVKRKWKFHLKHGVMKIEGRDYVFSKCFGETEF</sequence>
<comment type="subcellular location">
    <subcellularLocation>
        <location evidence="1">Nucleus</location>
    </subcellularLocation>
</comment>
<name>A0A1I7ZH10_9BILA</name>
<dbReference type="InterPro" id="IPR004855">
    <property type="entry name" value="TFIIA_asu/bsu"/>
</dbReference>
<proteinExistence type="inferred from homology"/>
<evidence type="ECO:0000256" key="4">
    <source>
        <dbReference type="ARBA" id="ARBA00023242"/>
    </source>
</evidence>
<keyword evidence="3" id="KW-0804">Transcription</keyword>
<reference evidence="6" key="1">
    <citation type="submission" date="2016-11" db="UniProtKB">
        <authorList>
            <consortium name="WormBaseParasite"/>
        </authorList>
    </citation>
    <scope>IDENTIFICATION</scope>
</reference>
<keyword evidence="5" id="KW-1185">Reference proteome</keyword>
<protein>
    <submittedName>
        <fullName evidence="6">Transcription initiation factor IIA subunit 1-like</fullName>
    </submittedName>
</protein>
<dbReference type="PANTHER" id="PTHR12694:SF8">
    <property type="entry name" value="TRANSCRIPTION INITIATION FACTOR IIA SUBUNIT 1"/>
    <property type="match status" value="1"/>
</dbReference>
<evidence type="ECO:0000313" key="6">
    <source>
        <dbReference type="WBParaSite" id="L893_g26455.t1"/>
    </source>
</evidence>
<dbReference type="Pfam" id="PF03153">
    <property type="entry name" value="TFIIA"/>
    <property type="match status" value="1"/>
</dbReference>
<evidence type="ECO:0000313" key="5">
    <source>
        <dbReference type="Proteomes" id="UP000095287"/>
    </source>
</evidence>
<evidence type="ECO:0000256" key="2">
    <source>
        <dbReference type="ARBA" id="ARBA00010059"/>
    </source>
</evidence>
<evidence type="ECO:0000256" key="3">
    <source>
        <dbReference type="ARBA" id="ARBA00023163"/>
    </source>
</evidence>
<keyword evidence="4" id="KW-0539">Nucleus</keyword>
<dbReference type="GO" id="GO:0006367">
    <property type="term" value="P:transcription initiation at RNA polymerase II promoter"/>
    <property type="evidence" value="ECO:0007669"/>
    <property type="project" value="InterPro"/>
</dbReference>
<dbReference type="InterPro" id="IPR009088">
    <property type="entry name" value="TFIIA_b-brl"/>
</dbReference>
<dbReference type="SUPFAM" id="SSF50784">
    <property type="entry name" value="Transcription factor IIA (TFIIA), beta-barrel domain"/>
    <property type="match status" value="1"/>
</dbReference>
<evidence type="ECO:0000256" key="1">
    <source>
        <dbReference type="ARBA" id="ARBA00004123"/>
    </source>
</evidence>
<dbReference type="GO" id="GO:0005672">
    <property type="term" value="C:transcription factor TFIIA complex"/>
    <property type="evidence" value="ECO:0007669"/>
    <property type="project" value="InterPro"/>
</dbReference>
<organism evidence="5 6">
    <name type="scientific">Steinernema glaseri</name>
    <dbReference type="NCBI Taxonomy" id="37863"/>
    <lineage>
        <taxon>Eukaryota</taxon>
        <taxon>Metazoa</taxon>
        <taxon>Ecdysozoa</taxon>
        <taxon>Nematoda</taxon>
        <taxon>Chromadorea</taxon>
        <taxon>Rhabditida</taxon>
        <taxon>Tylenchina</taxon>
        <taxon>Panagrolaimomorpha</taxon>
        <taxon>Strongyloidoidea</taxon>
        <taxon>Steinernematidae</taxon>
        <taxon>Steinernema</taxon>
    </lineage>
</organism>
<comment type="similarity">
    <text evidence="2">Belongs to the TFIIA subunit 1 family.</text>
</comment>
<dbReference type="AlphaFoldDB" id="A0A1I7ZH10"/>
<dbReference type="CDD" id="cd07976">
    <property type="entry name" value="TFIIA_alpha_beta_like"/>
    <property type="match status" value="1"/>
</dbReference>
<dbReference type="Gene3D" id="2.30.18.10">
    <property type="entry name" value="Transcription factor IIA (TFIIA), beta-barrel domain"/>
    <property type="match status" value="1"/>
</dbReference>
<accession>A0A1I7ZH10</accession>
<dbReference type="PANTHER" id="PTHR12694">
    <property type="entry name" value="TRANSCRIPTION INITIATION FACTOR IIA SUBUNIT 1"/>
    <property type="match status" value="1"/>
</dbReference>
<dbReference type="WBParaSite" id="L893_g26455.t1">
    <property type="protein sequence ID" value="L893_g26455.t1"/>
    <property type="gene ID" value="L893_g26455"/>
</dbReference>